<reference evidence="3 4" key="1">
    <citation type="journal article" date="2014" name="Genome Announc.">
        <title>Draft genome sequences of eight enterohepatic helicobacter species isolated from both laboratory and wild rodents.</title>
        <authorList>
            <person name="Sheh A."/>
            <person name="Shen Z."/>
            <person name="Fox J.G."/>
        </authorList>
    </citation>
    <scope>NUCLEOTIDE SEQUENCE [LARGE SCALE GENOMIC DNA]</scope>
    <source>
        <strain evidence="3 4">ST1</strain>
    </source>
</reference>
<feature type="compositionally biased region" description="Basic and acidic residues" evidence="1">
    <location>
        <begin position="1"/>
        <end position="19"/>
    </location>
</feature>
<dbReference type="EMBL" id="UGJE01000002">
    <property type="protein sequence ID" value="STQ85431.1"/>
    <property type="molecule type" value="Genomic_DNA"/>
</dbReference>
<gene>
    <name evidence="3" type="ORF">LS73_009795</name>
    <name evidence="2" type="ORF">NCTC12714_00216</name>
</gene>
<evidence type="ECO:0000256" key="1">
    <source>
        <dbReference type="SAM" id="MobiDB-lite"/>
    </source>
</evidence>
<reference evidence="2 5" key="2">
    <citation type="submission" date="2018-06" db="EMBL/GenBank/DDBJ databases">
        <authorList>
            <consortium name="Pathogen Informatics"/>
            <person name="Doyle S."/>
        </authorList>
    </citation>
    <scope>NUCLEOTIDE SEQUENCE [LARGE SCALE GENOMIC DNA]</scope>
    <source>
        <strain evidence="2 5">NCTC12714</strain>
    </source>
</reference>
<evidence type="ECO:0000313" key="5">
    <source>
        <dbReference type="Proteomes" id="UP000255139"/>
    </source>
</evidence>
<dbReference type="EMBL" id="JRPD02000069">
    <property type="protein sequence ID" value="TLD97007.1"/>
    <property type="molecule type" value="Genomic_DNA"/>
</dbReference>
<dbReference type="Proteomes" id="UP000255139">
    <property type="component" value="Unassembled WGS sequence"/>
</dbReference>
<feature type="region of interest" description="Disordered" evidence="1">
    <location>
        <begin position="1"/>
        <end position="22"/>
    </location>
</feature>
<dbReference type="AlphaFoldDB" id="A0A099TTZ8"/>
<keyword evidence="5" id="KW-1185">Reference proteome</keyword>
<protein>
    <submittedName>
        <fullName evidence="2">Uncharacterized protein</fullName>
    </submittedName>
</protein>
<sequence length="103" mass="11842">MNAQYDKQKARYNKNREASHNNVAMNDIKEVCHSKYSLLGEESQNKESICNTLALDDESQKDNKKYISHFTNVKHNKNKESIYDDSGFVKMVSLGEIGTFYNG</sequence>
<name>A0A099TTZ8_9HELI</name>
<organism evidence="2 5">
    <name type="scientific">Helicobacter muridarum</name>
    <dbReference type="NCBI Taxonomy" id="216"/>
    <lineage>
        <taxon>Bacteria</taxon>
        <taxon>Pseudomonadati</taxon>
        <taxon>Campylobacterota</taxon>
        <taxon>Epsilonproteobacteria</taxon>
        <taxon>Campylobacterales</taxon>
        <taxon>Helicobacteraceae</taxon>
        <taxon>Helicobacter</taxon>
    </lineage>
</organism>
<evidence type="ECO:0000313" key="4">
    <source>
        <dbReference type="Proteomes" id="UP000029922"/>
    </source>
</evidence>
<evidence type="ECO:0000313" key="3">
    <source>
        <dbReference type="EMBL" id="TLD97007.1"/>
    </source>
</evidence>
<evidence type="ECO:0000313" key="2">
    <source>
        <dbReference type="EMBL" id="STQ85431.1"/>
    </source>
</evidence>
<dbReference type="RefSeq" id="WP_034559895.1">
    <property type="nucleotide sequence ID" value="NZ_JRPD02000069.1"/>
</dbReference>
<accession>A0A099TTZ8</accession>
<proteinExistence type="predicted"/>
<dbReference type="Proteomes" id="UP000029922">
    <property type="component" value="Unassembled WGS sequence"/>
</dbReference>